<dbReference type="VEuPathDB" id="VectorBase:ACUA027073"/>
<protein>
    <recommendedName>
        <fullName evidence="1">CUB domain-containing protein</fullName>
    </recommendedName>
</protein>
<evidence type="ECO:0000313" key="2">
    <source>
        <dbReference type="EnsemblMetazoa" id="ACUA027073-PA"/>
    </source>
</evidence>
<dbReference type="SUPFAM" id="SSF49854">
    <property type="entry name" value="Spermadhesin, CUB domain"/>
    <property type="match status" value="1"/>
</dbReference>
<reference evidence="2" key="2">
    <citation type="submission" date="2020-05" db="UniProtKB">
        <authorList>
            <consortium name="EnsemblMetazoa"/>
        </authorList>
    </citation>
    <scope>IDENTIFICATION</scope>
    <source>
        <strain evidence="2">A-37</strain>
    </source>
</reference>
<dbReference type="EMBL" id="AXCM01005886">
    <property type="status" value="NOT_ANNOTATED_CDS"/>
    <property type="molecule type" value="Genomic_DNA"/>
</dbReference>
<dbReference type="InterPro" id="IPR058698">
    <property type="entry name" value="CUB_metazoa"/>
</dbReference>
<sequence length="114" mass="12278">MFCDVVLSNMDPTNGKENTFQLVNIADDGSSIVPPNQAGVEIFSCPDDYIAINYVRLCGERLNDGSLVADASVNKPVTYSSAGPIVIAVQTDQSTVGRGFKLTYTQLVCTNKIR</sequence>
<reference evidence="3" key="1">
    <citation type="submission" date="2013-09" db="EMBL/GenBank/DDBJ databases">
        <title>The Genome Sequence of Anopheles culicifacies species A.</title>
        <authorList>
            <consortium name="The Broad Institute Genomics Platform"/>
            <person name="Neafsey D.E."/>
            <person name="Besansky N."/>
            <person name="Howell P."/>
            <person name="Walton C."/>
            <person name="Young S.K."/>
            <person name="Zeng Q."/>
            <person name="Gargeya S."/>
            <person name="Fitzgerald M."/>
            <person name="Haas B."/>
            <person name="Abouelleil A."/>
            <person name="Allen A.W."/>
            <person name="Alvarado L."/>
            <person name="Arachchi H.M."/>
            <person name="Berlin A.M."/>
            <person name="Chapman S.B."/>
            <person name="Gainer-Dewar J."/>
            <person name="Goldberg J."/>
            <person name="Griggs A."/>
            <person name="Gujja S."/>
            <person name="Hansen M."/>
            <person name="Howarth C."/>
            <person name="Imamovic A."/>
            <person name="Ireland A."/>
            <person name="Larimer J."/>
            <person name="McCowan C."/>
            <person name="Murphy C."/>
            <person name="Pearson M."/>
            <person name="Poon T.W."/>
            <person name="Priest M."/>
            <person name="Roberts A."/>
            <person name="Saif S."/>
            <person name="Shea T."/>
            <person name="Sisk P."/>
            <person name="Sykes S."/>
            <person name="Wortman J."/>
            <person name="Nusbaum C."/>
            <person name="Birren B."/>
        </authorList>
    </citation>
    <scope>NUCLEOTIDE SEQUENCE [LARGE SCALE GENOMIC DNA]</scope>
    <source>
        <strain evidence="3">A-37</strain>
    </source>
</reference>
<dbReference type="EnsemblMetazoa" id="ACUA027073-RA">
    <property type="protein sequence ID" value="ACUA027073-PA"/>
    <property type="gene ID" value="ACUA027073"/>
</dbReference>
<dbReference type="InterPro" id="IPR035914">
    <property type="entry name" value="Sperma_CUB_dom_sf"/>
</dbReference>
<name>A0A182MV88_9DIPT</name>
<keyword evidence="3" id="KW-1185">Reference proteome</keyword>
<dbReference type="Pfam" id="PF26080">
    <property type="entry name" value="CUB_animal"/>
    <property type="match status" value="1"/>
</dbReference>
<evidence type="ECO:0000313" key="3">
    <source>
        <dbReference type="Proteomes" id="UP000075883"/>
    </source>
</evidence>
<evidence type="ECO:0000259" key="1">
    <source>
        <dbReference type="Pfam" id="PF26080"/>
    </source>
</evidence>
<dbReference type="Gene3D" id="2.60.120.290">
    <property type="entry name" value="Spermadhesin, CUB domain"/>
    <property type="match status" value="1"/>
</dbReference>
<organism evidence="2 3">
    <name type="scientific">Anopheles culicifacies</name>
    <dbReference type="NCBI Taxonomy" id="139723"/>
    <lineage>
        <taxon>Eukaryota</taxon>
        <taxon>Metazoa</taxon>
        <taxon>Ecdysozoa</taxon>
        <taxon>Arthropoda</taxon>
        <taxon>Hexapoda</taxon>
        <taxon>Insecta</taxon>
        <taxon>Pterygota</taxon>
        <taxon>Neoptera</taxon>
        <taxon>Endopterygota</taxon>
        <taxon>Diptera</taxon>
        <taxon>Nematocera</taxon>
        <taxon>Culicoidea</taxon>
        <taxon>Culicidae</taxon>
        <taxon>Anophelinae</taxon>
        <taxon>Anopheles</taxon>
        <taxon>culicifacies species complex</taxon>
    </lineage>
</organism>
<feature type="domain" description="CUB" evidence="1">
    <location>
        <begin position="2"/>
        <end position="107"/>
    </location>
</feature>
<accession>A0A182MV88</accession>
<proteinExistence type="predicted"/>
<dbReference type="Proteomes" id="UP000075883">
    <property type="component" value="Unassembled WGS sequence"/>
</dbReference>
<dbReference type="AlphaFoldDB" id="A0A182MV88"/>